<proteinExistence type="predicted"/>
<accession>A0ACB9QFE3</accession>
<name>A0ACB9QFE3_9MYRT</name>
<dbReference type="EMBL" id="CM042885">
    <property type="protein sequence ID" value="KAI4365031.1"/>
    <property type="molecule type" value="Genomic_DNA"/>
</dbReference>
<dbReference type="Proteomes" id="UP001057402">
    <property type="component" value="Chromosome 6"/>
</dbReference>
<sequence>MRGTDHLSDRSTFHRMRSEQERERRRMRDRERRQSMTSEQRERHLARRRWNYQLRRQRVKHLESGFQPGCTNTILANNMTGMNHLRLGGYNPKSLVHFGYVMPIGSGQVLFKVHGEHSLMPKGKEPLAYDLTKLQSRLRLVHVKQFARSLKSPLGELAANNIPILADLIMKGNQVSCGKPVHVVRLNRVKELARGMKCSASKEAPEQIPSSKTEGSPQKRNLPSAEGHQPAPPDEARKAVTVA</sequence>
<evidence type="ECO:0000313" key="2">
    <source>
        <dbReference type="Proteomes" id="UP001057402"/>
    </source>
</evidence>
<organism evidence="1 2">
    <name type="scientific">Melastoma candidum</name>
    <dbReference type="NCBI Taxonomy" id="119954"/>
    <lineage>
        <taxon>Eukaryota</taxon>
        <taxon>Viridiplantae</taxon>
        <taxon>Streptophyta</taxon>
        <taxon>Embryophyta</taxon>
        <taxon>Tracheophyta</taxon>
        <taxon>Spermatophyta</taxon>
        <taxon>Magnoliopsida</taxon>
        <taxon>eudicotyledons</taxon>
        <taxon>Gunneridae</taxon>
        <taxon>Pentapetalae</taxon>
        <taxon>rosids</taxon>
        <taxon>malvids</taxon>
        <taxon>Myrtales</taxon>
        <taxon>Melastomataceae</taxon>
        <taxon>Melastomatoideae</taxon>
        <taxon>Melastomateae</taxon>
        <taxon>Melastoma</taxon>
    </lineage>
</organism>
<evidence type="ECO:0000313" key="1">
    <source>
        <dbReference type="EMBL" id="KAI4365031.1"/>
    </source>
</evidence>
<keyword evidence="2" id="KW-1185">Reference proteome</keyword>
<protein>
    <submittedName>
        <fullName evidence="1">Uncharacterized protein</fullName>
    </submittedName>
</protein>
<gene>
    <name evidence="1" type="ORF">MLD38_021052</name>
</gene>
<comment type="caution">
    <text evidence="1">The sequence shown here is derived from an EMBL/GenBank/DDBJ whole genome shotgun (WGS) entry which is preliminary data.</text>
</comment>
<reference evidence="2" key="1">
    <citation type="journal article" date="2023" name="Front. Plant Sci.">
        <title>Chromosomal-level genome assembly of Melastoma candidum provides insights into trichome evolution.</title>
        <authorList>
            <person name="Zhong Y."/>
            <person name="Wu W."/>
            <person name="Sun C."/>
            <person name="Zou P."/>
            <person name="Liu Y."/>
            <person name="Dai S."/>
            <person name="Zhou R."/>
        </authorList>
    </citation>
    <scope>NUCLEOTIDE SEQUENCE [LARGE SCALE GENOMIC DNA]</scope>
</reference>